<reference evidence="7" key="1">
    <citation type="submission" date="2020-10" db="EMBL/GenBank/DDBJ databases">
        <authorList>
            <person name="Gilroy R."/>
        </authorList>
    </citation>
    <scope>NUCLEOTIDE SEQUENCE</scope>
    <source>
        <strain evidence="7">CHK195-11698</strain>
    </source>
</reference>
<feature type="transmembrane region" description="Helical" evidence="5">
    <location>
        <begin position="135"/>
        <end position="161"/>
    </location>
</feature>
<evidence type="ECO:0000259" key="6">
    <source>
        <dbReference type="PROSITE" id="PS50929"/>
    </source>
</evidence>
<keyword evidence="4 5" id="KW-0472">Membrane</keyword>
<accession>A0A9D1HNC3</accession>
<keyword evidence="2 5" id="KW-0812">Transmembrane</keyword>
<dbReference type="SUPFAM" id="SSF90123">
    <property type="entry name" value="ABC transporter transmembrane region"/>
    <property type="match status" value="1"/>
</dbReference>
<organism evidence="7 8">
    <name type="scientific">Candidatus Fimiplasma intestinipullorum</name>
    <dbReference type="NCBI Taxonomy" id="2840825"/>
    <lineage>
        <taxon>Bacteria</taxon>
        <taxon>Bacillati</taxon>
        <taxon>Bacillota</taxon>
        <taxon>Clostridia</taxon>
        <taxon>Eubacteriales</taxon>
        <taxon>Candidatus Fimiplasma</taxon>
    </lineage>
</organism>
<protein>
    <submittedName>
        <fullName evidence="7">ABC transporter ATP-binding protein</fullName>
    </submittedName>
</protein>
<evidence type="ECO:0000313" key="8">
    <source>
        <dbReference type="Proteomes" id="UP000824175"/>
    </source>
</evidence>
<dbReference type="Proteomes" id="UP000824175">
    <property type="component" value="Unassembled WGS sequence"/>
</dbReference>
<evidence type="ECO:0000256" key="4">
    <source>
        <dbReference type="ARBA" id="ARBA00023136"/>
    </source>
</evidence>
<dbReference type="EMBL" id="DVMJ01000059">
    <property type="protein sequence ID" value="HIU13835.1"/>
    <property type="molecule type" value="Genomic_DNA"/>
</dbReference>
<dbReference type="Gene3D" id="1.20.1560.10">
    <property type="entry name" value="ABC transporter type 1, transmembrane domain"/>
    <property type="match status" value="1"/>
</dbReference>
<feature type="transmembrane region" description="Helical" evidence="5">
    <location>
        <begin position="181"/>
        <end position="201"/>
    </location>
</feature>
<keyword evidence="3 5" id="KW-1133">Transmembrane helix</keyword>
<evidence type="ECO:0000256" key="3">
    <source>
        <dbReference type="ARBA" id="ARBA00022989"/>
    </source>
</evidence>
<keyword evidence="7" id="KW-0547">Nucleotide-binding</keyword>
<evidence type="ECO:0000256" key="2">
    <source>
        <dbReference type="ARBA" id="ARBA00022692"/>
    </source>
</evidence>
<feature type="transmembrane region" description="Helical" evidence="5">
    <location>
        <begin position="12"/>
        <end position="32"/>
    </location>
</feature>
<feature type="transmembrane region" description="Helical" evidence="5">
    <location>
        <begin position="52"/>
        <end position="76"/>
    </location>
</feature>
<dbReference type="Pfam" id="PF00664">
    <property type="entry name" value="ABC_membrane"/>
    <property type="match status" value="1"/>
</dbReference>
<reference evidence="7" key="2">
    <citation type="journal article" date="2021" name="PeerJ">
        <title>Extensive microbial diversity within the chicken gut microbiome revealed by metagenomics and culture.</title>
        <authorList>
            <person name="Gilroy R."/>
            <person name="Ravi A."/>
            <person name="Getino M."/>
            <person name="Pursley I."/>
            <person name="Horton D.L."/>
            <person name="Alikhan N.F."/>
            <person name="Baker D."/>
            <person name="Gharbi K."/>
            <person name="Hall N."/>
            <person name="Watson M."/>
            <person name="Adriaenssens E.M."/>
            <person name="Foster-Nyarko E."/>
            <person name="Jarju S."/>
            <person name="Secka A."/>
            <person name="Antonio M."/>
            <person name="Oren A."/>
            <person name="Chaudhuri R.R."/>
            <person name="La Ragione R."/>
            <person name="Hildebrand F."/>
            <person name="Pallen M.J."/>
        </authorList>
    </citation>
    <scope>NUCLEOTIDE SEQUENCE</scope>
    <source>
        <strain evidence="7">CHK195-11698</strain>
    </source>
</reference>
<sequence>MKKYFYRYKGVIFMDILCSTLYTISIGAIPIVSQQLLDAVGYLTAVFLGQLILWYVLLVGLGMFFQYFCQYFGWLWTSKIEQDLREDLMDKILNYNYQEFESYKKDEYLSVFTNDVQAISNQYFLKVIDLVKSSLMLIIYGIYMVYFLNIWIALVIVVASLLTLLTPQLTSRRLSEDRLTYMNRLGTLTNVVLDVLSGFALTNRQTKPHIMDHFKKETRTV</sequence>
<dbReference type="InterPro" id="IPR011527">
    <property type="entry name" value="ABC1_TM_dom"/>
</dbReference>
<dbReference type="GO" id="GO:0005886">
    <property type="term" value="C:plasma membrane"/>
    <property type="evidence" value="ECO:0007669"/>
    <property type="project" value="UniProtKB-SubCell"/>
</dbReference>
<keyword evidence="7" id="KW-0067">ATP-binding</keyword>
<comment type="caution">
    <text evidence="7">The sequence shown here is derived from an EMBL/GenBank/DDBJ whole genome shotgun (WGS) entry which is preliminary data.</text>
</comment>
<dbReference type="AlphaFoldDB" id="A0A9D1HNC3"/>
<name>A0A9D1HNC3_9FIRM</name>
<dbReference type="GO" id="GO:0005524">
    <property type="term" value="F:ATP binding"/>
    <property type="evidence" value="ECO:0007669"/>
    <property type="project" value="UniProtKB-KW"/>
</dbReference>
<gene>
    <name evidence="7" type="ORF">IAD15_07190</name>
</gene>
<dbReference type="PROSITE" id="PS50929">
    <property type="entry name" value="ABC_TM1F"/>
    <property type="match status" value="1"/>
</dbReference>
<evidence type="ECO:0000313" key="7">
    <source>
        <dbReference type="EMBL" id="HIU13835.1"/>
    </source>
</evidence>
<evidence type="ECO:0000256" key="5">
    <source>
        <dbReference type="SAM" id="Phobius"/>
    </source>
</evidence>
<evidence type="ECO:0000256" key="1">
    <source>
        <dbReference type="ARBA" id="ARBA00004651"/>
    </source>
</evidence>
<feature type="domain" description="ABC transmembrane type-1" evidence="6">
    <location>
        <begin position="16"/>
        <end position="198"/>
    </location>
</feature>
<dbReference type="InterPro" id="IPR036640">
    <property type="entry name" value="ABC1_TM_sf"/>
</dbReference>
<dbReference type="GO" id="GO:0140359">
    <property type="term" value="F:ABC-type transporter activity"/>
    <property type="evidence" value="ECO:0007669"/>
    <property type="project" value="InterPro"/>
</dbReference>
<comment type="subcellular location">
    <subcellularLocation>
        <location evidence="1">Cell membrane</location>
        <topology evidence="1">Multi-pass membrane protein</topology>
    </subcellularLocation>
</comment>
<proteinExistence type="predicted"/>